<evidence type="ECO:0000313" key="2">
    <source>
        <dbReference type="EMBL" id="TQV65824.1"/>
    </source>
</evidence>
<evidence type="ECO:0000256" key="1">
    <source>
        <dbReference type="SAM" id="SignalP"/>
    </source>
</evidence>
<proteinExistence type="predicted"/>
<dbReference type="Proteomes" id="UP000319732">
    <property type="component" value="Unassembled WGS sequence"/>
</dbReference>
<feature type="chain" id="PRO_5021780714" evidence="1">
    <location>
        <begin position="19"/>
        <end position="110"/>
    </location>
</feature>
<feature type="signal peptide" evidence="1">
    <location>
        <begin position="1"/>
        <end position="18"/>
    </location>
</feature>
<keyword evidence="3" id="KW-1185">Reference proteome</keyword>
<reference evidence="2 3" key="1">
    <citation type="submission" date="2019-06" db="EMBL/GenBank/DDBJ databases">
        <title>Whole genome sequence for Cellvibrionaceae sp. R142.</title>
        <authorList>
            <person name="Wang G."/>
        </authorList>
    </citation>
    <scope>NUCLEOTIDE SEQUENCE [LARGE SCALE GENOMIC DNA]</scope>
    <source>
        <strain evidence="2 3">R142</strain>
    </source>
</reference>
<accession>A0A545SLG7</accession>
<dbReference type="EMBL" id="VHSG01000050">
    <property type="protein sequence ID" value="TQV65824.1"/>
    <property type="molecule type" value="Genomic_DNA"/>
</dbReference>
<comment type="caution">
    <text evidence="2">The sequence shown here is derived from an EMBL/GenBank/DDBJ whole genome shotgun (WGS) entry which is preliminary data.</text>
</comment>
<gene>
    <name evidence="2" type="ORF">FKG94_28060</name>
</gene>
<keyword evidence="1" id="KW-0732">Signal</keyword>
<evidence type="ECO:0000313" key="3">
    <source>
        <dbReference type="Proteomes" id="UP000319732"/>
    </source>
</evidence>
<protein>
    <submittedName>
        <fullName evidence="2">Uncharacterized protein</fullName>
    </submittedName>
</protein>
<dbReference type="AlphaFoldDB" id="A0A545SLG7"/>
<name>A0A545SLG7_9GAMM</name>
<sequence>MKLILFIALLILSNVSLAGSWSGWGKVTELQTYAANTFRFKTSAPHIDANNGTPCGSGWYRVSDFTGFQKEQVSMLLAAYAAGKDIRVNVSGCGGYNNADTEANYFHLRE</sequence>
<dbReference type="RefSeq" id="WP_142930273.1">
    <property type="nucleotide sequence ID" value="NZ_ML660125.1"/>
</dbReference>
<organism evidence="2 3">
    <name type="scientific">Exilibacterium tricleocarpae</name>
    <dbReference type="NCBI Taxonomy" id="2591008"/>
    <lineage>
        <taxon>Bacteria</taxon>
        <taxon>Pseudomonadati</taxon>
        <taxon>Pseudomonadota</taxon>
        <taxon>Gammaproteobacteria</taxon>
        <taxon>Cellvibrionales</taxon>
        <taxon>Cellvibrionaceae</taxon>
        <taxon>Exilibacterium</taxon>
    </lineage>
</organism>